<keyword evidence="17" id="KW-1185">Reference proteome</keyword>
<dbReference type="OrthoDB" id="3065412at2759"/>
<evidence type="ECO:0000256" key="7">
    <source>
        <dbReference type="ARBA" id="ARBA00022723"/>
    </source>
</evidence>
<evidence type="ECO:0000256" key="11">
    <source>
        <dbReference type="ARBA" id="ARBA00023157"/>
    </source>
</evidence>
<dbReference type="EMBL" id="KN834775">
    <property type="protein sequence ID" value="KIK60536.1"/>
    <property type="molecule type" value="Genomic_DNA"/>
</dbReference>
<feature type="signal peptide" evidence="14">
    <location>
        <begin position="1"/>
        <end position="17"/>
    </location>
</feature>
<dbReference type="GO" id="GO:0005886">
    <property type="term" value="C:plasma membrane"/>
    <property type="evidence" value="ECO:0007669"/>
    <property type="project" value="UniProtKB-SubCell"/>
</dbReference>
<evidence type="ECO:0000256" key="9">
    <source>
        <dbReference type="ARBA" id="ARBA00023004"/>
    </source>
</evidence>
<evidence type="ECO:0000313" key="17">
    <source>
        <dbReference type="Proteomes" id="UP000053593"/>
    </source>
</evidence>
<proteinExistence type="inferred from homology"/>
<keyword evidence="11" id="KW-1015">Disulfide bond</keyword>
<dbReference type="InterPro" id="IPR008427">
    <property type="entry name" value="Extracellular_membr_CFEM_dom"/>
</dbReference>
<comment type="subcellular location">
    <subcellularLocation>
        <location evidence="1">Cell membrane</location>
        <topology evidence="1">Lipid-anchor</topology>
        <topology evidence="1">GPI-anchor</topology>
    </subcellularLocation>
    <subcellularLocation>
        <location evidence="2">Secreted</location>
    </subcellularLocation>
</comment>
<keyword evidence="5" id="KW-0964">Secreted</keyword>
<gene>
    <name evidence="16" type="ORF">GYMLUDRAFT_200710</name>
</gene>
<keyword evidence="10" id="KW-0472">Membrane</keyword>
<evidence type="ECO:0000256" key="2">
    <source>
        <dbReference type="ARBA" id="ARBA00004613"/>
    </source>
</evidence>
<evidence type="ECO:0000256" key="13">
    <source>
        <dbReference type="ARBA" id="ARBA00023288"/>
    </source>
</evidence>
<keyword evidence="7" id="KW-0479">Metal-binding</keyword>
<keyword evidence="8 14" id="KW-0732">Signal</keyword>
<dbReference type="Pfam" id="PF05730">
    <property type="entry name" value="CFEM"/>
    <property type="match status" value="1"/>
</dbReference>
<dbReference type="SMART" id="SM00747">
    <property type="entry name" value="CFEM"/>
    <property type="match status" value="1"/>
</dbReference>
<accession>A0A0D0BXV8</accession>
<protein>
    <recommendedName>
        <fullName evidence="15">CFEM domain-containing protein</fullName>
    </recommendedName>
</protein>
<dbReference type="Proteomes" id="UP000053593">
    <property type="component" value="Unassembled WGS sequence"/>
</dbReference>
<evidence type="ECO:0000256" key="12">
    <source>
        <dbReference type="ARBA" id="ARBA00023180"/>
    </source>
</evidence>
<evidence type="ECO:0000256" key="5">
    <source>
        <dbReference type="ARBA" id="ARBA00022525"/>
    </source>
</evidence>
<evidence type="ECO:0000256" key="6">
    <source>
        <dbReference type="ARBA" id="ARBA00022617"/>
    </source>
</evidence>
<keyword evidence="9" id="KW-0408">Iron</keyword>
<evidence type="ECO:0000256" key="1">
    <source>
        <dbReference type="ARBA" id="ARBA00004609"/>
    </source>
</evidence>
<reference evidence="16 17" key="1">
    <citation type="submission" date="2014-04" db="EMBL/GenBank/DDBJ databases">
        <title>Evolutionary Origins and Diversification of the Mycorrhizal Mutualists.</title>
        <authorList>
            <consortium name="DOE Joint Genome Institute"/>
            <consortium name="Mycorrhizal Genomics Consortium"/>
            <person name="Kohler A."/>
            <person name="Kuo A."/>
            <person name="Nagy L.G."/>
            <person name="Floudas D."/>
            <person name="Copeland A."/>
            <person name="Barry K.W."/>
            <person name="Cichocki N."/>
            <person name="Veneault-Fourrey C."/>
            <person name="LaButti K."/>
            <person name="Lindquist E.A."/>
            <person name="Lipzen A."/>
            <person name="Lundell T."/>
            <person name="Morin E."/>
            <person name="Murat C."/>
            <person name="Riley R."/>
            <person name="Ohm R."/>
            <person name="Sun H."/>
            <person name="Tunlid A."/>
            <person name="Henrissat B."/>
            <person name="Grigoriev I.V."/>
            <person name="Hibbett D.S."/>
            <person name="Martin F."/>
        </authorList>
    </citation>
    <scope>NUCLEOTIDE SEQUENCE [LARGE SCALE GENOMIC DNA]</scope>
    <source>
        <strain evidence="16 17">FD-317 M1</strain>
    </source>
</reference>
<comment type="similarity">
    <text evidence="3">Belongs to the RBT5 family.</text>
</comment>
<evidence type="ECO:0000313" key="16">
    <source>
        <dbReference type="EMBL" id="KIK60536.1"/>
    </source>
</evidence>
<dbReference type="PROSITE" id="PS52012">
    <property type="entry name" value="CFEM"/>
    <property type="match status" value="1"/>
</dbReference>
<dbReference type="PANTHER" id="PTHR37928">
    <property type="entry name" value="CFEM DOMAIN PROTEIN (AFU_ORTHOLOGUE AFUA_6G14090)"/>
    <property type="match status" value="1"/>
</dbReference>
<keyword evidence="13" id="KW-0449">Lipoprotein</keyword>
<dbReference type="PANTHER" id="PTHR37928:SF2">
    <property type="entry name" value="GPI ANCHORED CFEM DOMAIN PROTEIN (AFU_ORTHOLOGUE AFUA_6G10580)"/>
    <property type="match status" value="1"/>
</dbReference>
<dbReference type="InterPro" id="IPR051735">
    <property type="entry name" value="CFEM_domain"/>
</dbReference>
<keyword evidence="6" id="KW-0349">Heme</keyword>
<dbReference type="GO" id="GO:0005576">
    <property type="term" value="C:extracellular region"/>
    <property type="evidence" value="ECO:0007669"/>
    <property type="project" value="UniProtKB-SubCell"/>
</dbReference>
<organism evidence="16 17">
    <name type="scientific">Collybiopsis luxurians FD-317 M1</name>
    <dbReference type="NCBI Taxonomy" id="944289"/>
    <lineage>
        <taxon>Eukaryota</taxon>
        <taxon>Fungi</taxon>
        <taxon>Dikarya</taxon>
        <taxon>Basidiomycota</taxon>
        <taxon>Agaricomycotina</taxon>
        <taxon>Agaricomycetes</taxon>
        <taxon>Agaricomycetidae</taxon>
        <taxon>Agaricales</taxon>
        <taxon>Marasmiineae</taxon>
        <taxon>Omphalotaceae</taxon>
        <taxon>Collybiopsis</taxon>
        <taxon>Collybiopsis luxurians</taxon>
    </lineage>
</organism>
<sequence length="100" mass="10147">MRLSAVFLGSIVASASATLYSRASSSLPTCATDCLSQATSSNDGGCSTTDITCMCSNKQFQTTILQCVESKCSGDDVQTALDTATNLCASAGVTIDTSAL</sequence>
<feature type="domain" description="CFEM" evidence="15">
    <location>
        <begin position="3"/>
        <end position="100"/>
    </location>
</feature>
<evidence type="ECO:0000256" key="4">
    <source>
        <dbReference type="ARBA" id="ARBA00022475"/>
    </source>
</evidence>
<name>A0A0D0BXV8_9AGAR</name>
<dbReference type="HOGENOM" id="CLU_063084_3_2_1"/>
<evidence type="ECO:0000256" key="3">
    <source>
        <dbReference type="ARBA" id="ARBA00010031"/>
    </source>
</evidence>
<keyword evidence="12" id="KW-0325">Glycoprotein</keyword>
<evidence type="ECO:0000259" key="15">
    <source>
        <dbReference type="PROSITE" id="PS52012"/>
    </source>
</evidence>
<dbReference type="GO" id="GO:0046872">
    <property type="term" value="F:metal ion binding"/>
    <property type="evidence" value="ECO:0007669"/>
    <property type="project" value="UniProtKB-KW"/>
</dbReference>
<evidence type="ECO:0000256" key="10">
    <source>
        <dbReference type="ARBA" id="ARBA00023136"/>
    </source>
</evidence>
<dbReference type="AlphaFoldDB" id="A0A0D0BXV8"/>
<evidence type="ECO:0000256" key="8">
    <source>
        <dbReference type="ARBA" id="ARBA00022729"/>
    </source>
</evidence>
<evidence type="ECO:0000256" key="14">
    <source>
        <dbReference type="SAM" id="SignalP"/>
    </source>
</evidence>
<feature type="chain" id="PRO_5002208377" description="CFEM domain-containing protein" evidence="14">
    <location>
        <begin position="18"/>
        <end position="100"/>
    </location>
</feature>
<feature type="non-terminal residue" evidence="16">
    <location>
        <position position="1"/>
    </location>
</feature>
<keyword evidence="4" id="KW-1003">Cell membrane</keyword>